<evidence type="ECO:0000313" key="2">
    <source>
        <dbReference type="Proteomes" id="UP001596383"/>
    </source>
</evidence>
<dbReference type="RefSeq" id="WP_273737581.1">
    <property type="nucleotide sequence ID" value="NZ_JAQIVI010000091.1"/>
</dbReference>
<dbReference type="EMBL" id="JBHSWV010000091">
    <property type="protein sequence ID" value="MFC6764521.1"/>
    <property type="molecule type" value="Genomic_DNA"/>
</dbReference>
<evidence type="ECO:0000313" key="1">
    <source>
        <dbReference type="EMBL" id="MFC6764521.1"/>
    </source>
</evidence>
<reference evidence="1 2" key="1">
    <citation type="journal article" date="2019" name="Int. J. Syst. Evol. Microbiol.">
        <title>The Global Catalogue of Microorganisms (GCM) 10K type strain sequencing project: providing services to taxonomists for standard genome sequencing and annotation.</title>
        <authorList>
            <consortium name="The Broad Institute Genomics Platform"/>
            <consortium name="The Broad Institute Genome Sequencing Center for Infectious Disease"/>
            <person name="Wu L."/>
            <person name="Ma J."/>
        </authorList>
    </citation>
    <scope>NUCLEOTIDE SEQUENCE [LARGE SCALE GENOMIC DNA]</scope>
    <source>
        <strain evidence="1 2">LMG 29247</strain>
    </source>
</reference>
<accession>A0ABD5SH59</accession>
<sequence length="50" mass="5407">MHEKSIYLTSDNLERNPNVAQIGMLDAADVTLISLGSRSVSGGFLCVINR</sequence>
<keyword evidence="2" id="KW-1185">Reference proteome</keyword>
<organism evidence="1 2">
    <name type="scientific">Natrinema soli</name>
    <dbReference type="NCBI Taxonomy" id="1930624"/>
    <lineage>
        <taxon>Archaea</taxon>
        <taxon>Methanobacteriati</taxon>
        <taxon>Methanobacteriota</taxon>
        <taxon>Stenosarchaea group</taxon>
        <taxon>Halobacteria</taxon>
        <taxon>Halobacteriales</taxon>
        <taxon>Natrialbaceae</taxon>
        <taxon>Natrinema</taxon>
    </lineage>
</organism>
<dbReference type="AlphaFoldDB" id="A0ABD5SH59"/>
<proteinExistence type="predicted"/>
<dbReference type="Proteomes" id="UP001596383">
    <property type="component" value="Unassembled WGS sequence"/>
</dbReference>
<protein>
    <submittedName>
        <fullName evidence="1">Uncharacterized protein</fullName>
    </submittedName>
</protein>
<name>A0ABD5SH59_9EURY</name>
<gene>
    <name evidence="1" type="ORF">ACFQE6_05565</name>
</gene>
<comment type="caution">
    <text evidence="1">The sequence shown here is derived from an EMBL/GenBank/DDBJ whole genome shotgun (WGS) entry which is preliminary data.</text>
</comment>